<keyword evidence="3" id="KW-0732">Signal</keyword>
<dbReference type="GO" id="GO:2000344">
    <property type="term" value="P:positive regulation of acrosome reaction"/>
    <property type="evidence" value="ECO:0007669"/>
    <property type="project" value="TreeGrafter"/>
</dbReference>
<proteinExistence type="predicted"/>
<accession>A0A6P6JI82</accession>
<dbReference type="OrthoDB" id="8961289at2759"/>
<evidence type="ECO:0000256" key="3">
    <source>
        <dbReference type="SAM" id="SignalP"/>
    </source>
</evidence>
<reference evidence="6" key="1">
    <citation type="submission" date="2025-08" db="UniProtKB">
        <authorList>
            <consortium name="RefSeq"/>
        </authorList>
    </citation>
    <scope>IDENTIFICATION</scope>
    <source>
        <strain evidence="6">Wakin</strain>
        <tissue evidence="6">Muscle</tissue>
    </source>
</reference>
<dbReference type="KEGG" id="caua:113043995"/>
<dbReference type="AlphaFoldDB" id="A0A6P6JI82"/>
<dbReference type="PANTHER" id="PTHR11576:SF26">
    <property type="entry name" value="ZONA PELLUCIDA GLYCOPROTEIN 3D TANDEM DUPLICATE 2"/>
    <property type="match status" value="1"/>
</dbReference>
<dbReference type="RefSeq" id="XP_026059389.1">
    <property type="nucleotide sequence ID" value="XM_026203604.1"/>
</dbReference>
<evidence type="ECO:0000256" key="2">
    <source>
        <dbReference type="SAM" id="MobiDB-lite"/>
    </source>
</evidence>
<sequence length="456" mass="50919">MKYQRMWLNWLLAVFLNTNHLVNSFSFEADDFDPEAEWESMESLPSSGNGYDSDLFVPKSKRLLNTKPPLKLPASVRIPADELYKEHFTPEKGSKPIPPLVQSILLPTAPTEISATPVPGEPKTVEVLCYLDRMYVRVLKSFCSSPGARTHLKLGTCAVNKATATHYYLLYPLKGCGVEREEDANRVTYTNTLHYTPTATGLIVRDLPFSMQIRCSYTKFHRSYQVGFIPKIAGGTLYRGLQTPAGFSLTAMDASWNSLADGQSFVLGQPVCFEAKGPRVANKRLYMNSCFVSSTPYLQAVEKYSVVENYGCLVDSKNSFLTKFHTSVNKMTVRLCVAAFLFENMISLPQSKQTMFMHCELVFGPQTPTPTAKSCTYDAQTNQWTELYGDATVCDCCASTCPTPQVPSVGKTLITSDSWDLKMRPETSSPLSPESMPESSLSGHDDFDLFWESDDY</sequence>
<dbReference type="PANTHER" id="PTHR11576">
    <property type="entry name" value="ZONA PELLUCIDA SPERM-BINDING PROTEIN 3"/>
    <property type="match status" value="1"/>
</dbReference>
<dbReference type="Proteomes" id="UP000515129">
    <property type="component" value="Chromosome 1"/>
</dbReference>
<keyword evidence="1" id="KW-1015">Disulfide bond</keyword>
<evidence type="ECO:0000313" key="5">
    <source>
        <dbReference type="Proteomes" id="UP000515129"/>
    </source>
</evidence>
<dbReference type="InterPro" id="IPR042235">
    <property type="entry name" value="ZP-C_dom"/>
</dbReference>
<feature type="region of interest" description="Disordered" evidence="2">
    <location>
        <begin position="422"/>
        <end position="456"/>
    </location>
</feature>
<dbReference type="FunFam" id="2.60.40.4100:FF:000002">
    <property type="entry name" value="Zona pellucida sperm-binding protein 3"/>
    <property type="match status" value="1"/>
</dbReference>
<dbReference type="InterPro" id="IPR055356">
    <property type="entry name" value="ZP-N"/>
</dbReference>
<feature type="chain" id="PRO_5028380414" evidence="3">
    <location>
        <begin position="25"/>
        <end position="456"/>
    </location>
</feature>
<dbReference type="PROSITE" id="PS51034">
    <property type="entry name" value="ZP_2"/>
    <property type="match status" value="1"/>
</dbReference>
<dbReference type="Gene3D" id="2.60.40.4100">
    <property type="entry name" value="Zona pellucida, ZP-C domain"/>
    <property type="match status" value="1"/>
</dbReference>
<evidence type="ECO:0000259" key="4">
    <source>
        <dbReference type="PROSITE" id="PS51034"/>
    </source>
</evidence>
<dbReference type="GO" id="GO:0031012">
    <property type="term" value="C:extracellular matrix"/>
    <property type="evidence" value="ECO:0007669"/>
    <property type="project" value="TreeGrafter"/>
</dbReference>
<gene>
    <name evidence="6" type="primary">zp3c</name>
</gene>
<evidence type="ECO:0000313" key="6">
    <source>
        <dbReference type="RefSeq" id="XP_026059389.1"/>
    </source>
</evidence>
<organism evidence="5 6">
    <name type="scientific">Carassius auratus</name>
    <name type="common">Goldfish</name>
    <dbReference type="NCBI Taxonomy" id="7957"/>
    <lineage>
        <taxon>Eukaryota</taxon>
        <taxon>Metazoa</taxon>
        <taxon>Chordata</taxon>
        <taxon>Craniata</taxon>
        <taxon>Vertebrata</taxon>
        <taxon>Euteleostomi</taxon>
        <taxon>Actinopterygii</taxon>
        <taxon>Neopterygii</taxon>
        <taxon>Teleostei</taxon>
        <taxon>Ostariophysi</taxon>
        <taxon>Cypriniformes</taxon>
        <taxon>Cyprinidae</taxon>
        <taxon>Cyprininae</taxon>
        <taxon>Carassius</taxon>
    </lineage>
</organism>
<protein>
    <submittedName>
        <fullName evidence="6">Zona pellucida sperm-binding protein 3 isoform X1</fullName>
    </submittedName>
</protein>
<keyword evidence="5" id="KW-1185">Reference proteome</keyword>
<feature type="compositionally biased region" description="Low complexity" evidence="2">
    <location>
        <begin position="426"/>
        <end position="442"/>
    </location>
</feature>
<dbReference type="SMART" id="SM00241">
    <property type="entry name" value="ZP"/>
    <property type="match status" value="1"/>
</dbReference>
<dbReference type="InterPro" id="IPR055355">
    <property type="entry name" value="ZP-C"/>
</dbReference>
<dbReference type="GO" id="GO:0032190">
    <property type="term" value="F:acrosin binding"/>
    <property type="evidence" value="ECO:0007669"/>
    <property type="project" value="TreeGrafter"/>
</dbReference>
<name>A0A6P6JI82_CARAU</name>
<dbReference type="InterPro" id="IPR001507">
    <property type="entry name" value="ZP_dom"/>
</dbReference>
<feature type="domain" description="ZP" evidence="4">
    <location>
        <begin position="128"/>
        <end position="382"/>
    </location>
</feature>
<dbReference type="Gene3D" id="2.60.40.3210">
    <property type="entry name" value="Zona pellucida, ZP-N domain"/>
    <property type="match status" value="1"/>
</dbReference>
<dbReference type="Pfam" id="PF23344">
    <property type="entry name" value="ZP-N"/>
    <property type="match status" value="1"/>
</dbReference>
<dbReference type="GO" id="GO:0007339">
    <property type="term" value="P:binding of sperm to zona pellucida"/>
    <property type="evidence" value="ECO:0007669"/>
    <property type="project" value="TreeGrafter"/>
</dbReference>
<dbReference type="GO" id="GO:0035803">
    <property type="term" value="P:egg coat formation"/>
    <property type="evidence" value="ECO:0007669"/>
    <property type="project" value="TreeGrafter"/>
</dbReference>
<evidence type="ECO:0000256" key="1">
    <source>
        <dbReference type="ARBA" id="ARBA00023157"/>
    </source>
</evidence>
<dbReference type="Pfam" id="PF00100">
    <property type="entry name" value="Zona_pellucida"/>
    <property type="match status" value="1"/>
</dbReference>
<feature type="signal peptide" evidence="3">
    <location>
        <begin position="1"/>
        <end position="24"/>
    </location>
</feature>
<dbReference type="CTD" id="563179"/>